<keyword evidence="10 18" id="KW-1133">Transmembrane helix</keyword>
<keyword evidence="11" id="KW-0443">Lipid metabolism</keyword>
<feature type="transmembrane region" description="Helical" evidence="18">
    <location>
        <begin position="215"/>
        <end position="237"/>
    </location>
</feature>
<keyword evidence="12" id="KW-0496">Mitochondrion</keyword>
<evidence type="ECO:0000256" key="8">
    <source>
        <dbReference type="ARBA" id="ARBA00022692"/>
    </source>
</evidence>
<evidence type="ECO:0000256" key="12">
    <source>
        <dbReference type="ARBA" id="ARBA00023128"/>
    </source>
</evidence>
<name>A0A7R9IJ80_9NEOP</name>
<dbReference type="Pfam" id="PF16484">
    <property type="entry name" value="CPT_N"/>
    <property type="match status" value="1"/>
</dbReference>
<reference evidence="21" key="1">
    <citation type="submission" date="2020-11" db="EMBL/GenBank/DDBJ databases">
        <authorList>
            <person name="Tran Van P."/>
        </authorList>
    </citation>
    <scope>NUCLEOTIDE SEQUENCE</scope>
</reference>
<keyword evidence="7" id="KW-0808">Transferase</keyword>
<dbReference type="UniPathway" id="UPA00659"/>
<dbReference type="AlphaFoldDB" id="A0A7R9IJ80"/>
<comment type="pathway">
    <text evidence="3">Lipid metabolism; fatty acid beta-oxidation.</text>
</comment>
<dbReference type="InterPro" id="IPR039551">
    <property type="entry name" value="Cho/carn_acyl_trans"/>
</dbReference>
<dbReference type="Pfam" id="PF00755">
    <property type="entry name" value="Carn_acyltransf"/>
    <property type="match status" value="1"/>
</dbReference>
<dbReference type="SUPFAM" id="SSF52777">
    <property type="entry name" value="CoA-dependent acyltransferases"/>
    <property type="match status" value="2"/>
</dbReference>
<dbReference type="GO" id="GO:0004095">
    <property type="term" value="F:carnitine O-palmitoyltransferase activity"/>
    <property type="evidence" value="ECO:0007669"/>
    <property type="project" value="UniProtKB-EC"/>
</dbReference>
<dbReference type="PANTHER" id="PTHR22589:SF31">
    <property type="entry name" value="CARNITINE O-PALMITOYLTRANSFERASE"/>
    <property type="match status" value="1"/>
</dbReference>
<dbReference type="InterPro" id="IPR000542">
    <property type="entry name" value="Carn_acyl_trans"/>
</dbReference>
<organism evidence="21">
    <name type="scientific">Timema tahoe</name>
    <dbReference type="NCBI Taxonomy" id="61484"/>
    <lineage>
        <taxon>Eukaryota</taxon>
        <taxon>Metazoa</taxon>
        <taxon>Ecdysozoa</taxon>
        <taxon>Arthropoda</taxon>
        <taxon>Hexapoda</taxon>
        <taxon>Insecta</taxon>
        <taxon>Pterygota</taxon>
        <taxon>Neoptera</taxon>
        <taxon>Polyneoptera</taxon>
        <taxon>Phasmatodea</taxon>
        <taxon>Timematodea</taxon>
        <taxon>Timematoidea</taxon>
        <taxon>Timematidae</taxon>
        <taxon>Timema</taxon>
    </lineage>
</organism>
<evidence type="ECO:0000256" key="9">
    <source>
        <dbReference type="ARBA" id="ARBA00022832"/>
    </source>
</evidence>
<evidence type="ECO:0000313" key="21">
    <source>
        <dbReference type="EMBL" id="CAD7459313.1"/>
    </source>
</evidence>
<dbReference type="Gene3D" id="3.30.559.10">
    <property type="entry name" value="Chloramphenicol acetyltransferase-like domain"/>
    <property type="match status" value="1"/>
</dbReference>
<comment type="catalytic activity">
    <reaction evidence="15">
        <text>(R)-carnitine + hexadecanoyl-CoA = O-hexadecanoyl-(R)-carnitine + CoA</text>
        <dbReference type="Rhea" id="RHEA:12661"/>
        <dbReference type="ChEBI" id="CHEBI:16347"/>
        <dbReference type="ChEBI" id="CHEBI:17490"/>
        <dbReference type="ChEBI" id="CHEBI:57287"/>
        <dbReference type="ChEBI" id="CHEBI:57379"/>
        <dbReference type="EC" id="2.3.1.21"/>
    </reaction>
    <physiologicalReaction direction="left-to-right" evidence="15">
        <dbReference type="Rhea" id="RHEA:12662"/>
    </physiologicalReaction>
</comment>
<dbReference type="EMBL" id="OE002779">
    <property type="protein sequence ID" value="CAD7459313.1"/>
    <property type="molecule type" value="Genomic_DNA"/>
</dbReference>
<dbReference type="GO" id="GO:0009437">
    <property type="term" value="P:carnitine metabolic process"/>
    <property type="evidence" value="ECO:0007669"/>
    <property type="project" value="TreeGrafter"/>
</dbReference>
<keyword evidence="9" id="KW-0276">Fatty acid metabolism</keyword>
<evidence type="ECO:0000256" key="2">
    <source>
        <dbReference type="ARBA" id="ARBA00004325"/>
    </source>
</evidence>
<keyword evidence="13 18" id="KW-0472">Membrane</keyword>
<dbReference type="InterPro" id="IPR023213">
    <property type="entry name" value="CAT-like_dom_sf"/>
</dbReference>
<comment type="similarity">
    <text evidence="4">Belongs to the carnitine/choline acetyltransferase family.</text>
</comment>
<dbReference type="FunFam" id="3.30.559.10:FF:000042">
    <property type="entry name" value="Carnitine Palmitoyl Transferase"/>
    <property type="match status" value="1"/>
</dbReference>
<dbReference type="GO" id="GO:0031966">
    <property type="term" value="C:mitochondrial membrane"/>
    <property type="evidence" value="ECO:0007669"/>
    <property type="project" value="UniProtKB-SubCell"/>
</dbReference>
<evidence type="ECO:0000259" key="19">
    <source>
        <dbReference type="Pfam" id="PF00755"/>
    </source>
</evidence>
<evidence type="ECO:0000256" key="13">
    <source>
        <dbReference type="ARBA" id="ARBA00023136"/>
    </source>
</evidence>
<dbReference type="PANTHER" id="PTHR22589">
    <property type="entry name" value="CARNITINE O-ACYLTRANSFERASE"/>
    <property type="match status" value="1"/>
</dbReference>
<evidence type="ECO:0000256" key="17">
    <source>
        <dbReference type="SAM" id="MobiDB-lite"/>
    </source>
</evidence>
<feature type="region of interest" description="Disordered" evidence="17">
    <location>
        <begin position="1"/>
        <end position="21"/>
    </location>
</feature>
<evidence type="ECO:0000256" key="5">
    <source>
        <dbReference type="ARBA" id="ARBA00013243"/>
    </source>
</evidence>
<sequence>MNDPIKNTSYEITQPPSTRESFTPVSAWPVRLVGDRRPEWADRFPKGARGRYTKIQTPDVLSSIMSLTFRQRDYRRSSQVLILVDLRLDLNWKYILGNGGGCYLSTVAITKIPQQRNAAMAEAHSAVAFQFSITHEGWDVNFDREVLHLVWQSGIRSWKKRLARFKNSIKNGVYPASLQSLWAMVAIIAALHFTGVGVAHKYVNTITNYLPAPTLQWQVVSCTVLGIALWLTVIYFIRYTLKLLFIYKGWMYEERGKGRVISNRTKLWVVMVKALSGASSPLLYSFQGSLPRLPLPSVQETMKRYLRSVRPLLDNEKYTRMEKLSAEFEKGIGVKLQRYLVLKSWWSSNYVSDWWEEYIYLRGRSPLMVNSNFYGIDAILMHPSHVQAARAATLIYACLQYRRLIDRQELEPIMIQGMVPLCSWQYERVFNTTRVPGLETDHLIHYSDSKHIVVYHKGRYFKVLIYSRNRILRPCEIEIQIQQILDDESKSAEGEERLAALTAGERAHWAKTRKEFFFKGINRQSLDLIEKAAFVVALDDVPYEFDEADPSKLDQYGHILLHGKGYDRWFDKSFTLCIGSNGRIGFNAEHSWADAPIMGHMWEFVIGTELGIGYGPDGHTQGMPEFNPPVPTRLQWDITAPCLSAIDTATQVAERLLKDVDLRIYMHTAYGKGFMKQCRISPDAFIQMALQLAYFRDAGKFSLTYEASMTRLFREGRTETVRPCTVESTAWVKSMEDKTKSVGEKVSLLLKACQVHQMGYQDAMCGKGIDRHLFCLYVVSKYLEVDSPFLKEVLSEPWRLSTSQTPHGQTSLMDLHKYPRCISAGGGFGPVADDGYGVSYIIAGEDILFFHITCKISSPETNSSRFARNIEQALADIKTLFIEWKNTQNKVINVRHETKKGSLAHLFWSLLTGLRHDSETTRTPQHIKYPTDRPWLEIQL</sequence>
<dbReference type="Gene3D" id="6.10.250.1760">
    <property type="match status" value="1"/>
</dbReference>
<evidence type="ECO:0000256" key="4">
    <source>
        <dbReference type="ARBA" id="ARBA00005232"/>
    </source>
</evidence>
<feature type="transmembrane region" description="Helical" evidence="18">
    <location>
        <begin position="181"/>
        <end position="203"/>
    </location>
</feature>
<feature type="transmembrane region" description="Helical" evidence="18">
    <location>
        <begin position="267"/>
        <end position="286"/>
    </location>
</feature>
<evidence type="ECO:0000256" key="15">
    <source>
        <dbReference type="ARBA" id="ARBA00048480"/>
    </source>
</evidence>
<dbReference type="PROSITE" id="PS00439">
    <property type="entry name" value="ACYLTRANSF_C_1"/>
    <property type="match status" value="1"/>
</dbReference>
<evidence type="ECO:0000256" key="10">
    <source>
        <dbReference type="ARBA" id="ARBA00022989"/>
    </source>
</evidence>
<evidence type="ECO:0000256" key="1">
    <source>
        <dbReference type="ARBA" id="ARBA00004141"/>
    </source>
</evidence>
<protein>
    <recommendedName>
        <fullName evidence="5">carnitine O-palmitoyltransferase</fullName>
        <ecNumber evidence="5">2.3.1.21</ecNumber>
    </recommendedName>
</protein>
<evidence type="ECO:0000256" key="11">
    <source>
        <dbReference type="ARBA" id="ARBA00023098"/>
    </source>
</evidence>
<keyword evidence="8 18" id="KW-0812">Transmembrane</keyword>
<dbReference type="GO" id="GO:0006635">
    <property type="term" value="P:fatty acid beta-oxidation"/>
    <property type="evidence" value="ECO:0007669"/>
    <property type="project" value="UniProtKB-UniPathway"/>
</dbReference>
<evidence type="ECO:0000256" key="7">
    <source>
        <dbReference type="ARBA" id="ARBA00022679"/>
    </source>
</evidence>
<evidence type="ECO:0000259" key="20">
    <source>
        <dbReference type="Pfam" id="PF16484"/>
    </source>
</evidence>
<dbReference type="EC" id="2.3.1.21" evidence="5"/>
<feature type="domain" description="Carnitine O-palmitoyltransferase N-terminal" evidence="20">
    <location>
        <begin position="120"/>
        <end position="166"/>
    </location>
</feature>
<evidence type="ECO:0000256" key="3">
    <source>
        <dbReference type="ARBA" id="ARBA00005005"/>
    </source>
</evidence>
<feature type="domain" description="Choline/carnitine acyltransferase" evidence="19">
    <location>
        <begin position="293"/>
        <end position="872"/>
    </location>
</feature>
<dbReference type="InterPro" id="IPR042231">
    <property type="entry name" value="Cho/carn_acyl_trans_2"/>
</dbReference>
<comment type="subcellular location">
    <subcellularLocation>
        <location evidence="1">Membrane</location>
        <topology evidence="1">Multi-pass membrane protein</topology>
    </subcellularLocation>
    <subcellularLocation>
        <location evidence="2">Mitochondrion membrane</location>
    </subcellularLocation>
</comment>
<evidence type="ECO:0000256" key="16">
    <source>
        <dbReference type="PIRSR" id="PIRSR600542-1"/>
    </source>
</evidence>
<dbReference type="InterPro" id="IPR032476">
    <property type="entry name" value="CPT_N"/>
</dbReference>
<evidence type="ECO:0000256" key="14">
    <source>
        <dbReference type="ARBA" id="ARBA00023315"/>
    </source>
</evidence>
<accession>A0A7R9IJ80</accession>
<keyword evidence="6" id="KW-0813">Transport</keyword>
<dbReference type="Gene3D" id="3.30.559.70">
    <property type="entry name" value="Choline/Carnitine o-acyltransferase, domain 2"/>
    <property type="match status" value="1"/>
</dbReference>
<gene>
    <name evidence="21" type="ORF">TTEB3V08_LOCUS7270</name>
</gene>
<keyword evidence="14" id="KW-0012">Acyltransferase</keyword>
<evidence type="ECO:0000256" key="6">
    <source>
        <dbReference type="ARBA" id="ARBA00022448"/>
    </source>
</evidence>
<feature type="active site" description="Proton acceptor" evidence="16">
    <location>
        <position position="590"/>
    </location>
</feature>
<evidence type="ECO:0000256" key="18">
    <source>
        <dbReference type="SAM" id="Phobius"/>
    </source>
</evidence>
<dbReference type="FunFam" id="3.30.559.70:FF:000001">
    <property type="entry name" value="Carnitine O-palmitoyltransferase 1, liver isoform"/>
    <property type="match status" value="1"/>
</dbReference>
<proteinExistence type="inferred from homology"/>